<dbReference type="PROSITE" id="PS50132">
    <property type="entry name" value="RGS"/>
    <property type="match status" value="1"/>
</dbReference>
<evidence type="ECO:0000256" key="4">
    <source>
        <dbReference type="ARBA" id="ARBA00022737"/>
    </source>
</evidence>
<feature type="domain" description="RGS" evidence="8">
    <location>
        <begin position="207"/>
        <end position="331"/>
    </location>
</feature>
<accession>A0A2R5GUG5</accession>
<keyword evidence="6" id="KW-0449">Lipoprotein</keyword>
<keyword evidence="3" id="KW-0479">Metal-binding</keyword>
<evidence type="ECO:0000256" key="7">
    <source>
        <dbReference type="SAM" id="MobiDB-lite"/>
    </source>
</evidence>
<dbReference type="InterPro" id="IPR036305">
    <property type="entry name" value="RGS_sf"/>
</dbReference>
<dbReference type="Pfam" id="PF13833">
    <property type="entry name" value="EF-hand_8"/>
    <property type="match status" value="1"/>
</dbReference>
<dbReference type="InterPro" id="IPR018247">
    <property type="entry name" value="EF_Hand_1_Ca_BS"/>
</dbReference>
<dbReference type="Gene3D" id="1.10.167.10">
    <property type="entry name" value="Regulator of G-protein Signalling 4, domain 2"/>
    <property type="match status" value="1"/>
</dbReference>
<dbReference type="GO" id="GO:0005509">
    <property type="term" value="F:calcium ion binding"/>
    <property type="evidence" value="ECO:0007669"/>
    <property type="project" value="InterPro"/>
</dbReference>
<feature type="domain" description="EF-hand" evidence="9">
    <location>
        <begin position="171"/>
        <end position="206"/>
    </location>
</feature>
<dbReference type="InterPro" id="IPR016137">
    <property type="entry name" value="RGS"/>
</dbReference>
<dbReference type="SMART" id="SM00054">
    <property type="entry name" value="EFh"/>
    <property type="match status" value="2"/>
</dbReference>
<dbReference type="PANTHER" id="PTHR23055:SF178">
    <property type="entry name" value="NEUROCALCIN HOMOLOG"/>
    <property type="match status" value="1"/>
</dbReference>
<dbReference type="OrthoDB" id="191686at2759"/>
<dbReference type="Pfam" id="PF13202">
    <property type="entry name" value="EF-hand_5"/>
    <property type="match status" value="1"/>
</dbReference>
<keyword evidence="2" id="KW-0519">Myristate</keyword>
<dbReference type="EMBL" id="BEYU01000184">
    <property type="protein sequence ID" value="GBG34205.1"/>
    <property type="molecule type" value="Genomic_DNA"/>
</dbReference>
<feature type="domain" description="EF-hand" evidence="9">
    <location>
        <begin position="134"/>
        <end position="169"/>
    </location>
</feature>
<evidence type="ECO:0000256" key="2">
    <source>
        <dbReference type="ARBA" id="ARBA00022707"/>
    </source>
</evidence>
<dbReference type="PANTHER" id="PTHR23055">
    <property type="entry name" value="CALCIUM BINDING PROTEINS"/>
    <property type="match status" value="1"/>
</dbReference>
<keyword evidence="5" id="KW-0106">Calcium</keyword>
<evidence type="ECO:0000256" key="6">
    <source>
        <dbReference type="ARBA" id="ARBA00023288"/>
    </source>
</evidence>
<keyword evidence="11" id="KW-1185">Reference proteome</keyword>
<evidence type="ECO:0000313" key="11">
    <source>
        <dbReference type="Proteomes" id="UP000241890"/>
    </source>
</evidence>
<feature type="region of interest" description="Disordered" evidence="7">
    <location>
        <begin position="1"/>
        <end position="64"/>
    </location>
</feature>
<dbReference type="CDD" id="cd00051">
    <property type="entry name" value="EFh"/>
    <property type="match status" value="1"/>
</dbReference>
<comment type="similarity">
    <text evidence="1">Belongs to the recoverin family.</text>
</comment>
<dbReference type="InterPro" id="IPR002048">
    <property type="entry name" value="EF_hand_dom"/>
</dbReference>
<dbReference type="InterPro" id="IPR044926">
    <property type="entry name" value="RGS_subdomain_2"/>
</dbReference>
<evidence type="ECO:0000259" key="8">
    <source>
        <dbReference type="PROSITE" id="PS50132"/>
    </source>
</evidence>
<evidence type="ECO:0000256" key="5">
    <source>
        <dbReference type="ARBA" id="ARBA00022837"/>
    </source>
</evidence>
<dbReference type="SMART" id="SM00315">
    <property type="entry name" value="RGS"/>
    <property type="match status" value="1"/>
</dbReference>
<proteinExistence type="inferred from homology"/>
<protein>
    <submittedName>
        <fullName evidence="10">Kv channel-interacting protein 2</fullName>
    </submittedName>
</protein>
<dbReference type="Pfam" id="PF00615">
    <property type="entry name" value="RGS"/>
    <property type="match status" value="1"/>
</dbReference>
<evidence type="ECO:0000259" key="9">
    <source>
        <dbReference type="PROSITE" id="PS50222"/>
    </source>
</evidence>
<dbReference type="InterPro" id="IPR011992">
    <property type="entry name" value="EF-hand-dom_pair"/>
</dbReference>
<dbReference type="CDD" id="cd07440">
    <property type="entry name" value="RGS"/>
    <property type="match status" value="1"/>
</dbReference>
<dbReference type="Proteomes" id="UP000241890">
    <property type="component" value="Unassembled WGS sequence"/>
</dbReference>
<reference evidence="10 11" key="1">
    <citation type="submission" date="2017-12" db="EMBL/GenBank/DDBJ databases">
        <title>Sequencing, de novo assembly and annotation of complete genome of a new Thraustochytrid species, strain FCC1311.</title>
        <authorList>
            <person name="Sedici K."/>
            <person name="Godart F."/>
            <person name="Aiese Cigliano R."/>
            <person name="Sanseverino W."/>
            <person name="Barakat M."/>
            <person name="Ortet P."/>
            <person name="Marechal E."/>
            <person name="Cagnac O."/>
            <person name="Amato A."/>
        </authorList>
    </citation>
    <scope>NUCLEOTIDE SEQUENCE [LARGE SCALE GENOMIC DNA]</scope>
</reference>
<organism evidence="10 11">
    <name type="scientific">Hondaea fermentalgiana</name>
    <dbReference type="NCBI Taxonomy" id="2315210"/>
    <lineage>
        <taxon>Eukaryota</taxon>
        <taxon>Sar</taxon>
        <taxon>Stramenopiles</taxon>
        <taxon>Bigyra</taxon>
        <taxon>Labyrinthulomycetes</taxon>
        <taxon>Thraustochytrida</taxon>
        <taxon>Thraustochytriidae</taxon>
        <taxon>Hondaea</taxon>
    </lineage>
</organism>
<dbReference type="AlphaFoldDB" id="A0A2R5GUG5"/>
<evidence type="ECO:0000256" key="3">
    <source>
        <dbReference type="ARBA" id="ARBA00022723"/>
    </source>
</evidence>
<dbReference type="SUPFAM" id="SSF48097">
    <property type="entry name" value="Regulator of G-protein signaling, RGS"/>
    <property type="match status" value="1"/>
</dbReference>
<dbReference type="Gene3D" id="1.10.238.10">
    <property type="entry name" value="EF-hand"/>
    <property type="match status" value="1"/>
</dbReference>
<evidence type="ECO:0000313" key="10">
    <source>
        <dbReference type="EMBL" id="GBG34205.1"/>
    </source>
</evidence>
<evidence type="ECO:0000256" key="1">
    <source>
        <dbReference type="ARBA" id="ARBA00006049"/>
    </source>
</evidence>
<dbReference type="PROSITE" id="PS00018">
    <property type="entry name" value="EF_HAND_1"/>
    <property type="match status" value="1"/>
</dbReference>
<comment type="caution">
    <text evidence="10">The sequence shown here is derived from an EMBL/GenBank/DDBJ whole genome shotgun (WGS) entry which is preliminary data.</text>
</comment>
<sequence>MGDCMSAPAAGAKNKALGQQAMPDRTNSRVAPSSSRVQDESYDGFEDFEEEWEEEGRGSLMPGDKTVTRRQLNWMRQEQSSLGRKTKVTLEEHFQVLLREFRGTEGLPQDEQDGGGRVPRAAFIKYFRQDGTAFDEELFDMIFKLFDADADGEIGLEEFTVAFGFITFRGSVKDHIELAFRLFDTNRDEALSRREFNEMMSSLIGGKLANLLRMEGGYEAFESYVQREHCEELLSFLEASGYMADLEASGSRRGYLLTVDDARTIYNTFLEVNAPSQVNVSQRTRENCRAHIEAFENHKNTAKRRASLTEAFREATREVLQILEGGPLIRFKVALRRGDHSFFANAAWQSLGLDPEGGVGLSLDLFRQWATKSPSTMSIFDELSDLLEAAALQLRKRQRKEKVAAPPEFGLD</sequence>
<keyword evidence="4" id="KW-0677">Repeat</keyword>
<dbReference type="InParanoid" id="A0A2R5GUG5"/>
<dbReference type="InterPro" id="IPR028846">
    <property type="entry name" value="Recoverin"/>
</dbReference>
<gene>
    <name evidence="10" type="ORF">FCC1311_111921</name>
</gene>
<dbReference type="PROSITE" id="PS50222">
    <property type="entry name" value="EF_HAND_2"/>
    <property type="match status" value="2"/>
</dbReference>
<name>A0A2R5GUG5_9STRA</name>
<dbReference type="SUPFAM" id="SSF47473">
    <property type="entry name" value="EF-hand"/>
    <property type="match status" value="1"/>
</dbReference>
<feature type="compositionally biased region" description="Acidic residues" evidence="7">
    <location>
        <begin position="40"/>
        <end position="54"/>
    </location>
</feature>